<keyword evidence="7" id="KW-1185">Reference proteome</keyword>
<evidence type="ECO:0000256" key="5">
    <source>
        <dbReference type="SAM" id="MobiDB-lite"/>
    </source>
</evidence>
<organism evidence="6 7">
    <name type="scientific">Ostreococcus tauri</name>
    <name type="common">Marine green alga</name>
    <dbReference type="NCBI Taxonomy" id="70448"/>
    <lineage>
        <taxon>Eukaryota</taxon>
        <taxon>Viridiplantae</taxon>
        <taxon>Chlorophyta</taxon>
        <taxon>Mamiellophyceae</taxon>
        <taxon>Mamiellales</taxon>
        <taxon>Bathycoccaceae</taxon>
        <taxon>Ostreococcus</taxon>
    </lineage>
</organism>
<dbReference type="Pfam" id="PF05997">
    <property type="entry name" value="Nop52"/>
    <property type="match status" value="1"/>
</dbReference>
<evidence type="ECO:0000313" key="6">
    <source>
        <dbReference type="EMBL" id="CEG02004.1"/>
    </source>
</evidence>
<dbReference type="KEGG" id="ota:OT_ostta14g00780"/>
<gene>
    <name evidence="6" type="ORF">OT_ostta14g00780</name>
</gene>
<comment type="similarity">
    <text evidence="2">Belongs to the RRP1 family.</text>
</comment>
<feature type="compositionally biased region" description="Polar residues" evidence="5">
    <location>
        <begin position="407"/>
        <end position="425"/>
    </location>
</feature>
<dbReference type="InParanoid" id="A0A096PBM9"/>
<accession>A0A096PBM9</accession>
<dbReference type="Proteomes" id="UP000009170">
    <property type="component" value="Unassembled WGS sequence"/>
</dbReference>
<dbReference type="OrthoDB" id="2019504at2759"/>
<dbReference type="InterPro" id="IPR010301">
    <property type="entry name" value="RRP1"/>
</dbReference>
<evidence type="ECO:0000256" key="4">
    <source>
        <dbReference type="ARBA" id="ARBA00023242"/>
    </source>
</evidence>
<reference evidence="7" key="1">
    <citation type="journal article" date="2006" name="Proc. Natl. Acad. Sci. U.S.A.">
        <title>Genome analysis of the smallest free-living eukaryote Ostreococcus tauri unveils many unique features.</title>
        <authorList>
            <person name="Derelle E."/>
            <person name="Ferraz C."/>
            <person name="Rombauts S."/>
            <person name="Rouze P."/>
            <person name="Worden A.Z."/>
            <person name="Robbens S."/>
            <person name="Partensky F."/>
            <person name="Degroeve S."/>
            <person name="Echeynie S."/>
            <person name="Cooke R."/>
            <person name="Saeys Y."/>
            <person name="Wuyts J."/>
            <person name="Jabbari K."/>
            <person name="Bowler C."/>
            <person name="Panaud O."/>
            <person name="Piegu B."/>
            <person name="Ball S.G."/>
            <person name="Ral J.-P."/>
            <person name="Bouget F.-Y."/>
            <person name="Piganeau G."/>
            <person name="De Baets B."/>
            <person name="Picard A."/>
            <person name="Delseny M."/>
            <person name="Demaille J."/>
            <person name="Van de Peer Y."/>
            <person name="Moreau H."/>
        </authorList>
    </citation>
    <scope>NUCLEOTIDE SEQUENCE [LARGE SCALE GENOMIC DNA]</scope>
    <source>
        <strain evidence="7">OTTH 0595 / CCAP 157/2 / RCC745</strain>
    </source>
</reference>
<dbReference type="GO" id="GO:0030688">
    <property type="term" value="C:preribosome, small subunit precursor"/>
    <property type="evidence" value="ECO:0007669"/>
    <property type="project" value="InterPro"/>
</dbReference>
<protein>
    <submittedName>
        <fullName evidence="6">Nucleolar, Nop52</fullName>
    </submittedName>
</protein>
<feature type="compositionally biased region" description="Polar residues" evidence="5">
    <location>
        <begin position="481"/>
        <end position="490"/>
    </location>
</feature>
<evidence type="ECO:0000313" key="7">
    <source>
        <dbReference type="Proteomes" id="UP000009170"/>
    </source>
</evidence>
<dbReference type="AlphaFoldDB" id="A0A096PBM9"/>
<keyword evidence="3" id="KW-0698">rRNA processing</keyword>
<reference evidence="6 7" key="2">
    <citation type="journal article" date="2014" name="BMC Genomics">
        <title>An improved genome of the model marine alga Ostreococcus tauri unfolds by assessing Illumina de novo assemblies.</title>
        <authorList>
            <person name="Blanc-Mathieu R."/>
            <person name="Verhelst B."/>
            <person name="Derelle E."/>
            <person name="Rombauts S."/>
            <person name="Bouget F.Y."/>
            <person name="Carre I."/>
            <person name="Chateau A."/>
            <person name="Eyre-Walker A."/>
            <person name="Grimsley N."/>
            <person name="Moreau H."/>
            <person name="Piegu B."/>
            <person name="Rivals E."/>
            <person name="Schackwitz W."/>
            <person name="Van de Peer Y."/>
            <person name="Piganeau G."/>
        </authorList>
    </citation>
    <scope>NUCLEOTIDE SEQUENCE [LARGE SCALE GENOMIC DNA]</scope>
    <source>
        <strain evidence="7">OTTH 0595 / CCAP 157/2 / RCC745</strain>
    </source>
</reference>
<dbReference type="EMBL" id="CAID01000014">
    <property type="protein sequence ID" value="CEG02004.1"/>
    <property type="molecule type" value="Genomic_DNA"/>
</dbReference>
<dbReference type="GO" id="GO:0006364">
    <property type="term" value="P:rRNA processing"/>
    <property type="evidence" value="ECO:0007669"/>
    <property type="project" value="UniProtKB-KW"/>
</dbReference>
<dbReference type="RefSeq" id="XP_003082881.2">
    <property type="nucleotide sequence ID" value="XM_003082833.2"/>
</dbReference>
<comment type="caution">
    <text evidence="6">The sequence shown here is derived from an EMBL/GenBank/DDBJ whole genome shotgun (WGS) entry which is preliminary data.</text>
</comment>
<dbReference type="GeneID" id="9837742"/>
<evidence type="ECO:0000256" key="1">
    <source>
        <dbReference type="ARBA" id="ARBA00004123"/>
    </source>
</evidence>
<dbReference type="PANTHER" id="PTHR13026:SF0">
    <property type="entry name" value="RIBOSOMAL RNA PROCESSING 1B"/>
    <property type="match status" value="1"/>
</dbReference>
<feature type="region of interest" description="Disordered" evidence="5">
    <location>
        <begin position="461"/>
        <end position="505"/>
    </location>
</feature>
<dbReference type="PANTHER" id="PTHR13026">
    <property type="entry name" value="NNP-1 PROTEIN NOVEL NUCLEAR PROTEIN 1 NOP52"/>
    <property type="match status" value="1"/>
</dbReference>
<dbReference type="STRING" id="70448.A0A096PBM9"/>
<feature type="compositionally biased region" description="Basic and acidic residues" evidence="5">
    <location>
        <begin position="356"/>
        <end position="366"/>
    </location>
</feature>
<comment type="subcellular location">
    <subcellularLocation>
        <location evidence="1">Nucleus</location>
    </subcellularLocation>
</comment>
<evidence type="ECO:0000256" key="3">
    <source>
        <dbReference type="ARBA" id="ARBA00022552"/>
    </source>
</evidence>
<name>A0A096PBM9_OSTTA</name>
<feature type="region of interest" description="Disordered" evidence="5">
    <location>
        <begin position="285"/>
        <end position="429"/>
    </location>
</feature>
<feature type="compositionally biased region" description="Basic residues" evidence="5">
    <location>
        <begin position="367"/>
        <end position="376"/>
    </location>
</feature>
<proteinExistence type="inferred from homology"/>
<sequence length="505" mass="55838">MSSSFAKKLADSDKKTRDKTFVAVAKWLGARETITALEAKKLWRGLFYSYWHADGRATQLDVANKMGALVHDLNRDVAMAYIEAFMWTMRTEWGGIDKHRMDKYCLLSRRVTHHALRFVGERGWDASEALAGAMASGIFGDSNRGIGFKLHIAGSFLTELEAVCAGVSGLELEEGEEEVDGGVAVPIASEDLSRLVETFVQALQREESAVLHKRMREELFAPLADASRMWDKPGAPRLTPNSMKKLCEVAITLGAENGVDDACREALYELHALLKKGASKTVKEATARGEDPEAEEIAPAKKKKKAAKNGVEMNGKKEKKKKKEKSQKNDGGADEDDDDAKEAATKEKKRRKREKRLAEEEAMEKRSTKKQKKAKKRDAEREADVANGSSEPNGSKLLAMRALDRANTASPTPSLESYDSGSMSPRSKRLMWNDDAVTYSFPDVRGPINTNRGKRNLRLTPTKTIFRPIHGKTHKAPLSAPNPSKTSSKLGPSASKSKRPAESFF</sequence>
<keyword evidence="4" id="KW-0539">Nucleus</keyword>
<evidence type="ECO:0000256" key="2">
    <source>
        <dbReference type="ARBA" id="ARBA00006374"/>
    </source>
</evidence>
<dbReference type="GO" id="GO:0005634">
    <property type="term" value="C:nucleus"/>
    <property type="evidence" value="ECO:0007669"/>
    <property type="project" value="UniProtKB-SubCell"/>
</dbReference>